<dbReference type="OrthoDB" id="9792148at2"/>
<evidence type="ECO:0000313" key="4">
    <source>
        <dbReference type="EMBL" id="TCP29993.1"/>
    </source>
</evidence>
<accession>A0A4R2P5D6</accession>
<comment type="caution">
    <text evidence="4">The sequence shown here is derived from an EMBL/GenBank/DDBJ whole genome shotgun (WGS) entry which is preliminary data.</text>
</comment>
<sequence length="424" mass="49453">MKAIDKILAIEDIHHLTERISLILDKPVIVENKNFELIAYSSPSDYQFDPTQQKTILSKKCPIFVVDRLKKEGIVGHLESKTDPLRVEPIQEIGFYQRRLVVRASHNGQTMGSIWVQESKSFLLEEELLFLQDISAHVGKLIHQMQSKKQEKDSEKDQLLWKIINHDYVSEQQIRREAEKVNVILPKKFTVIVLSSDEAALADLESLVRRQLVDLPVSYYLKSDSKIIIIVGESAERVNTEHPAKALVEQYRDKIYKKDVKPFLIGVGNMYHRLRDMRKSFLEALEVIEIAEFVNLSSEDVPVDYSKLGMYRYLIVLYEKNMSEQFVNYDLLKLLKKDEENQSKLLQTLEVYLAHNCKSKKTAEFLFIHPNTLNYRLKQIIELTGINFKDFNVKSQLYTELLLLNHIPDYYKMYQKAEALEGDL</sequence>
<reference evidence="4 5" key="1">
    <citation type="submission" date="2019-03" db="EMBL/GenBank/DDBJ databases">
        <title>Genomic Encyclopedia of Type Strains, Phase IV (KMG-IV): sequencing the most valuable type-strain genomes for metagenomic binning, comparative biology and taxonomic classification.</title>
        <authorList>
            <person name="Goeker M."/>
        </authorList>
    </citation>
    <scope>NUCLEOTIDE SEQUENCE [LARGE SCALE GENOMIC DNA]</scope>
    <source>
        <strain evidence="4 5">DSM 19377</strain>
    </source>
</reference>
<organism evidence="4 5">
    <name type="scientific">Scopulibacillus darangshiensis</name>
    <dbReference type="NCBI Taxonomy" id="442528"/>
    <lineage>
        <taxon>Bacteria</taxon>
        <taxon>Bacillati</taxon>
        <taxon>Bacillota</taxon>
        <taxon>Bacilli</taxon>
        <taxon>Bacillales</taxon>
        <taxon>Sporolactobacillaceae</taxon>
        <taxon>Scopulibacillus</taxon>
    </lineage>
</organism>
<dbReference type="InterPro" id="IPR041522">
    <property type="entry name" value="CdaR_GGDEF"/>
</dbReference>
<dbReference type="InterPro" id="IPR051448">
    <property type="entry name" value="CdaR-like_regulators"/>
</dbReference>
<dbReference type="Gene3D" id="1.10.10.2840">
    <property type="entry name" value="PucR C-terminal helix-turn-helix domain"/>
    <property type="match status" value="1"/>
</dbReference>
<evidence type="ECO:0000259" key="3">
    <source>
        <dbReference type="Pfam" id="PF17853"/>
    </source>
</evidence>
<dbReference type="Pfam" id="PF13556">
    <property type="entry name" value="HTH_30"/>
    <property type="match status" value="1"/>
</dbReference>
<dbReference type="EMBL" id="SLXK01000007">
    <property type="protein sequence ID" value="TCP29993.1"/>
    <property type="molecule type" value="Genomic_DNA"/>
</dbReference>
<dbReference type="PANTHER" id="PTHR33744:SF1">
    <property type="entry name" value="DNA-BINDING TRANSCRIPTIONAL ACTIVATOR ADER"/>
    <property type="match status" value="1"/>
</dbReference>
<evidence type="ECO:0000256" key="1">
    <source>
        <dbReference type="ARBA" id="ARBA00006754"/>
    </source>
</evidence>
<dbReference type="PANTHER" id="PTHR33744">
    <property type="entry name" value="CARBOHYDRATE DIACID REGULATOR"/>
    <property type="match status" value="1"/>
</dbReference>
<dbReference type="GO" id="GO:0003677">
    <property type="term" value="F:DNA binding"/>
    <property type="evidence" value="ECO:0007669"/>
    <property type="project" value="UniProtKB-KW"/>
</dbReference>
<dbReference type="InterPro" id="IPR025736">
    <property type="entry name" value="PucR_C-HTH_dom"/>
</dbReference>
<dbReference type="AlphaFoldDB" id="A0A4R2P5D6"/>
<feature type="domain" description="PucR C-terminal helix-turn-helix" evidence="2">
    <location>
        <begin position="345"/>
        <end position="402"/>
    </location>
</feature>
<dbReference type="InterPro" id="IPR042070">
    <property type="entry name" value="PucR_C-HTH_sf"/>
</dbReference>
<protein>
    <submittedName>
        <fullName evidence="4">DNA-binding PucR family transcriptional regulator</fullName>
    </submittedName>
</protein>
<comment type="similarity">
    <text evidence="1">Belongs to the CdaR family.</text>
</comment>
<proteinExistence type="inferred from homology"/>
<evidence type="ECO:0000313" key="5">
    <source>
        <dbReference type="Proteomes" id="UP000295416"/>
    </source>
</evidence>
<dbReference type="Proteomes" id="UP000295416">
    <property type="component" value="Unassembled WGS sequence"/>
</dbReference>
<gene>
    <name evidence="4" type="ORF">EV207_10787</name>
</gene>
<keyword evidence="4" id="KW-0238">DNA-binding</keyword>
<dbReference type="RefSeq" id="WP_132745139.1">
    <property type="nucleotide sequence ID" value="NZ_SLXK01000007.1"/>
</dbReference>
<evidence type="ECO:0000259" key="2">
    <source>
        <dbReference type="Pfam" id="PF13556"/>
    </source>
</evidence>
<dbReference type="Pfam" id="PF17853">
    <property type="entry name" value="GGDEF_2"/>
    <property type="match status" value="1"/>
</dbReference>
<feature type="domain" description="CdaR GGDEF-like" evidence="3">
    <location>
        <begin position="170"/>
        <end position="290"/>
    </location>
</feature>
<keyword evidence="5" id="KW-1185">Reference proteome</keyword>
<name>A0A4R2P5D6_9BACL</name>